<protein>
    <recommendedName>
        <fullName evidence="3">Transposase</fullName>
    </recommendedName>
</protein>
<organism evidence="1 2">
    <name type="scientific">Rotaria magnacalcarata</name>
    <dbReference type="NCBI Taxonomy" id="392030"/>
    <lineage>
        <taxon>Eukaryota</taxon>
        <taxon>Metazoa</taxon>
        <taxon>Spiralia</taxon>
        <taxon>Gnathifera</taxon>
        <taxon>Rotifera</taxon>
        <taxon>Eurotatoria</taxon>
        <taxon>Bdelloidea</taxon>
        <taxon>Philodinida</taxon>
        <taxon>Philodinidae</taxon>
        <taxon>Rotaria</taxon>
    </lineage>
</organism>
<dbReference type="OrthoDB" id="10051975at2759"/>
<comment type="caution">
    <text evidence="1">The sequence shown here is derived from an EMBL/GenBank/DDBJ whole genome shotgun (WGS) entry which is preliminary data.</text>
</comment>
<reference evidence="1" key="1">
    <citation type="submission" date="2021-02" db="EMBL/GenBank/DDBJ databases">
        <authorList>
            <person name="Nowell W R."/>
        </authorList>
    </citation>
    <scope>NUCLEOTIDE SEQUENCE</scope>
</reference>
<evidence type="ECO:0000313" key="1">
    <source>
        <dbReference type="EMBL" id="CAF1465176.1"/>
    </source>
</evidence>
<sequence length="316" mass="36068">MILQVQASPTCTCSFNQLSTYGLVIKSINLTSREKLRIKEGIIQWLCQSMRPFSIVNDNGLPDIIQQALCLGKASKLRNIFRQLYFKYYTLGAKHGSIDVNSILPHRTTITEHSKIMTNIHRDQLKIHFIELQVFKTLTITPDLWSDKFNSSSYLGITCHIIDSDFSFSTFDLVMHKYTEPDKKAENILIAMNKALSSFDLNLSNTNIICDSGTDSSALNYAATTTTAASTFIDILNSSDDESCDEADDRHMPSIKLKSQRKLKTYNTRTKKEDSSFSFVDHVKLEVSEIPIEAREYLIKLKEVKHIIKYVKKVRF</sequence>
<dbReference type="InterPro" id="IPR012337">
    <property type="entry name" value="RNaseH-like_sf"/>
</dbReference>
<dbReference type="Proteomes" id="UP000663834">
    <property type="component" value="Unassembled WGS sequence"/>
</dbReference>
<proteinExistence type="predicted"/>
<gene>
    <name evidence="1" type="ORF">KQP761_LOCUS12743</name>
</gene>
<dbReference type="Gene3D" id="1.10.10.1070">
    <property type="entry name" value="Zinc finger, BED domain-containing"/>
    <property type="match status" value="1"/>
</dbReference>
<dbReference type="InterPro" id="IPR052717">
    <property type="entry name" value="Vacuolar_transposase_reg"/>
</dbReference>
<name>A0A815QQG5_9BILA</name>
<evidence type="ECO:0008006" key="3">
    <source>
        <dbReference type="Google" id="ProtNLM"/>
    </source>
</evidence>
<evidence type="ECO:0000313" key="2">
    <source>
        <dbReference type="Proteomes" id="UP000663834"/>
    </source>
</evidence>
<dbReference type="SUPFAM" id="SSF140996">
    <property type="entry name" value="Hermes dimerisation domain"/>
    <property type="match status" value="1"/>
</dbReference>
<dbReference type="EMBL" id="CAJNOW010005821">
    <property type="protein sequence ID" value="CAF1465176.1"/>
    <property type="molecule type" value="Genomic_DNA"/>
</dbReference>
<dbReference type="GO" id="GO:0006357">
    <property type="term" value="P:regulation of transcription by RNA polymerase II"/>
    <property type="evidence" value="ECO:0007669"/>
    <property type="project" value="TreeGrafter"/>
</dbReference>
<dbReference type="AlphaFoldDB" id="A0A815QQG5"/>
<dbReference type="SUPFAM" id="SSF53098">
    <property type="entry name" value="Ribonuclease H-like"/>
    <property type="match status" value="1"/>
</dbReference>
<dbReference type="GO" id="GO:0005634">
    <property type="term" value="C:nucleus"/>
    <property type="evidence" value="ECO:0007669"/>
    <property type="project" value="TreeGrafter"/>
</dbReference>
<dbReference type="PANTHER" id="PTHR46169:SF29">
    <property type="entry name" value="DNA REPLICATION-RELATED ELEMENT FACTOR, ISOFORM A"/>
    <property type="match status" value="1"/>
</dbReference>
<dbReference type="PANTHER" id="PTHR46169">
    <property type="entry name" value="DNA REPLICATION-RELATED ELEMENT FACTOR, ISOFORM A"/>
    <property type="match status" value="1"/>
</dbReference>
<accession>A0A815QQG5</accession>